<organism evidence="1 5">
    <name type="scientific">Rotaria magnacalcarata</name>
    <dbReference type="NCBI Taxonomy" id="392030"/>
    <lineage>
        <taxon>Eukaryota</taxon>
        <taxon>Metazoa</taxon>
        <taxon>Spiralia</taxon>
        <taxon>Gnathifera</taxon>
        <taxon>Rotifera</taxon>
        <taxon>Eurotatoria</taxon>
        <taxon>Bdelloidea</taxon>
        <taxon>Philodinida</taxon>
        <taxon>Philodinidae</taxon>
        <taxon>Rotaria</taxon>
    </lineage>
</organism>
<dbReference type="Proteomes" id="UP000681720">
    <property type="component" value="Unassembled WGS sequence"/>
</dbReference>
<sequence>MAETSSDIAQSLGLSSTTGKLCVIQYISSRTNTTVTATGRLTTLEQLREDFPVDNIQVCPENNIEYYKKISEGGPRFFACQSNESSSKAYYWDNRNWYGYRSLQSVEFPNMQTVHDAENIAQTPYQPIDSRSY</sequence>
<gene>
    <name evidence="3" type="ORF">BYL167_LOCUS9431</name>
    <name evidence="1" type="ORF">CJN711_LOCUS27008</name>
    <name evidence="4" type="ORF">GIL414_LOCUS10056</name>
    <name evidence="2" type="ORF">KQP761_LOCUS16419</name>
</gene>
<name>A0A815SQA0_9BILA</name>
<dbReference type="EMBL" id="CAJOBJ010003539">
    <property type="protein sequence ID" value="CAF3969168.1"/>
    <property type="molecule type" value="Genomic_DNA"/>
</dbReference>
<evidence type="ECO:0000313" key="4">
    <source>
        <dbReference type="EMBL" id="CAF3969168.1"/>
    </source>
</evidence>
<dbReference type="Proteomes" id="UP000681967">
    <property type="component" value="Unassembled WGS sequence"/>
</dbReference>
<dbReference type="Proteomes" id="UP000663855">
    <property type="component" value="Unassembled WGS sequence"/>
</dbReference>
<dbReference type="EMBL" id="CAJNOW010008245">
    <property type="protein sequence ID" value="CAF1532874.1"/>
    <property type="molecule type" value="Genomic_DNA"/>
</dbReference>
<accession>A0A815SQA0</accession>
<evidence type="ECO:0000313" key="3">
    <source>
        <dbReference type="EMBL" id="CAF3919700.1"/>
    </source>
</evidence>
<dbReference type="Proteomes" id="UP000663834">
    <property type="component" value="Unassembled WGS sequence"/>
</dbReference>
<dbReference type="EMBL" id="CAJOBH010002712">
    <property type="protein sequence ID" value="CAF3919700.1"/>
    <property type="molecule type" value="Genomic_DNA"/>
</dbReference>
<evidence type="ECO:0000313" key="2">
    <source>
        <dbReference type="EMBL" id="CAF1532874.1"/>
    </source>
</evidence>
<evidence type="ECO:0000313" key="5">
    <source>
        <dbReference type="Proteomes" id="UP000663855"/>
    </source>
</evidence>
<dbReference type="AlphaFoldDB" id="A0A815SQA0"/>
<dbReference type="EMBL" id="CAJNOV010012764">
    <property type="protein sequence ID" value="CAF1496552.1"/>
    <property type="molecule type" value="Genomic_DNA"/>
</dbReference>
<reference evidence="1" key="1">
    <citation type="submission" date="2021-02" db="EMBL/GenBank/DDBJ databases">
        <authorList>
            <person name="Nowell W R."/>
        </authorList>
    </citation>
    <scope>NUCLEOTIDE SEQUENCE</scope>
</reference>
<dbReference type="OrthoDB" id="10020836at2759"/>
<proteinExistence type="predicted"/>
<comment type="caution">
    <text evidence="1">The sequence shown here is derived from an EMBL/GenBank/DDBJ whole genome shotgun (WGS) entry which is preliminary data.</text>
</comment>
<evidence type="ECO:0000313" key="1">
    <source>
        <dbReference type="EMBL" id="CAF1496552.1"/>
    </source>
</evidence>
<protein>
    <submittedName>
        <fullName evidence="1">Uncharacterized protein</fullName>
    </submittedName>
</protein>